<dbReference type="Gene3D" id="3.40.50.1820">
    <property type="entry name" value="alpha/beta hydrolase"/>
    <property type="match status" value="2"/>
</dbReference>
<name>A0ABT4MAK3_9NOCA</name>
<keyword evidence="3" id="KW-1185">Reference proteome</keyword>
<dbReference type="RefSeq" id="WP_269602563.1">
    <property type="nucleotide sequence ID" value="NZ_JAPWIJ010000002.1"/>
</dbReference>
<dbReference type="InterPro" id="IPR053145">
    <property type="entry name" value="AB_hydrolase_Est10"/>
</dbReference>
<reference evidence="2" key="1">
    <citation type="submission" date="2022-12" db="EMBL/GenBank/DDBJ databases">
        <authorList>
            <person name="Krivoruchko A.V."/>
            <person name="Elkin A."/>
        </authorList>
    </citation>
    <scope>NUCLEOTIDE SEQUENCE</scope>
    <source>
        <strain evidence="2">IEGM 1391</strain>
    </source>
</reference>
<proteinExistence type="predicted"/>
<dbReference type="SUPFAM" id="SSF53474">
    <property type="entry name" value="alpha/beta-Hydrolases"/>
    <property type="match status" value="2"/>
</dbReference>
<evidence type="ECO:0008006" key="4">
    <source>
        <dbReference type="Google" id="ProtNLM"/>
    </source>
</evidence>
<organism evidence="2 3">
    <name type="scientific">Rhodococcus ruber</name>
    <dbReference type="NCBI Taxonomy" id="1830"/>
    <lineage>
        <taxon>Bacteria</taxon>
        <taxon>Bacillati</taxon>
        <taxon>Actinomycetota</taxon>
        <taxon>Actinomycetes</taxon>
        <taxon>Mycobacteriales</taxon>
        <taxon>Nocardiaceae</taxon>
        <taxon>Rhodococcus</taxon>
    </lineage>
</organism>
<gene>
    <name evidence="2" type="ORF">O4220_05135</name>
</gene>
<accession>A0ABT4MAK3</accession>
<dbReference type="EMBL" id="JAPWIJ010000002">
    <property type="protein sequence ID" value="MCZ4517893.1"/>
    <property type="molecule type" value="Genomic_DNA"/>
</dbReference>
<evidence type="ECO:0000256" key="1">
    <source>
        <dbReference type="SAM" id="MobiDB-lite"/>
    </source>
</evidence>
<sequence length="590" mass="63815">MNSSRTAPRRIGSVPAESSSRTAGGKYPTWFGPSDSPLFGTVHVPSGGRARGGVVLCPPLGKEQVDSYRGMTLLAQKLCAQGLLVLRFDYRGTGDSWGDQDQPGAIGHWQRSILDAVTYVRGCGVGEVGLVGLRVGALLASSVAAECGPLAALTLWDPVVRGRSYLHEQRALYSVSVTTDSDADRRVSIIGAVLHPDSAADFAALDAAKTTTDAPVLVATRAERGDSKPVRKLVDALAADEHTLSAHEDFLEPSDFEVIIPAADITHLAAWTASKFPMTPAYDIDVRCRHRFVVDGIHEGIEFLGVQQLFAVRSSSDRCLPGGPTVVFYPTANEHRVGPVRMWVELARLLPRFGIATVRFDRRGTGESGAVADDELTKLYSPEGNADALTAVEHAGSDPANIVVTGMCSGSWYSSFAAREKGTNSAILLNTLDWTTRRLEFVKRSSMTNTRPDRTGAALDRLHEWGVKIKARMQSRLPYSAWLALGKLGLIQVPEISLRELARKNVSTTVLLSPSDLEWFVANRGPEGIDRMRKRGITTTVKAFAAGDHSLYGRDLRENVRADLISTVADAFELDLVAPPPPTVVDRVLL</sequence>
<dbReference type="Proteomes" id="UP001081071">
    <property type="component" value="Unassembled WGS sequence"/>
</dbReference>
<feature type="region of interest" description="Disordered" evidence="1">
    <location>
        <begin position="1"/>
        <end position="27"/>
    </location>
</feature>
<evidence type="ECO:0000313" key="2">
    <source>
        <dbReference type="EMBL" id="MCZ4517893.1"/>
    </source>
</evidence>
<comment type="caution">
    <text evidence="2">The sequence shown here is derived from an EMBL/GenBank/DDBJ whole genome shotgun (WGS) entry which is preliminary data.</text>
</comment>
<dbReference type="PANTHER" id="PTHR43265">
    <property type="entry name" value="ESTERASE ESTD"/>
    <property type="match status" value="1"/>
</dbReference>
<protein>
    <recommendedName>
        <fullName evidence="4">Serine aminopeptidase S33 domain-containing protein</fullName>
    </recommendedName>
</protein>
<evidence type="ECO:0000313" key="3">
    <source>
        <dbReference type="Proteomes" id="UP001081071"/>
    </source>
</evidence>
<dbReference type="InterPro" id="IPR029058">
    <property type="entry name" value="AB_hydrolase_fold"/>
</dbReference>
<dbReference type="PANTHER" id="PTHR43265:SF1">
    <property type="entry name" value="ESTERASE ESTD"/>
    <property type="match status" value="1"/>
</dbReference>